<keyword evidence="2 7" id="KW-0813">Transport</keyword>
<evidence type="ECO:0000313" key="9">
    <source>
        <dbReference type="EMBL" id="SEJ08932.1"/>
    </source>
</evidence>
<evidence type="ECO:0000256" key="7">
    <source>
        <dbReference type="RuleBase" id="RU369079"/>
    </source>
</evidence>
<dbReference type="GO" id="GO:0005886">
    <property type="term" value="C:plasma membrane"/>
    <property type="evidence" value="ECO:0007669"/>
    <property type="project" value="UniProtKB-SubCell"/>
</dbReference>
<dbReference type="AlphaFoldDB" id="A0A1H6W8V4"/>
<dbReference type="InterPro" id="IPR055348">
    <property type="entry name" value="DctQ"/>
</dbReference>
<dbReference type="STRING" id="915471.SAMN05216201_104268"/>
<dbReference type="EMBL" id="FNZE01000004">
    <property type="protein sequence ID" value="SEJ08932.1"/>
    <property type="molecule type" value="Genomic_DNA"/>
</dbReference>
<evidence type="ECO:0000259" key="8">
    <source>
        <dbReference type="Pfam" id="PF04290"/>
    </source>
</evidence>
<feature type="transmembrane region" description="Helical" evidence="7">
    <location>
        <begin position="103"/>
        <end position="124"/>
    </location>
</feature>
<evidence type="ECO:0000256" key="1">
    <source>
        <dbReference type="ARBA" id="ARBA00004651"/>
    </source>
</evidence>
<keyword evidence="7" id="KW-0997">Cell inner membrane</keyword>
<keyword evidence="3" id="KW-1003">Cell membrane</keyword>
<comment type="similarity">
    <text evidence="7">Belongs to the TRAP transporter small permease family.</text>
</comment>
<comment type="function">
    <text evidence="7">Part of the tripartite ATP-independent periplasmic (TRAP) transport system.</text>
</comment>
<evidence type="ECO:0000256" key="6">
    <source>
        <dbReference type="ARBA" id="ARBA00023136"/>
    </source>
</evidence>
<organism evidence="9 10">
    <name type="scientific">Pseudomonas linyingensis</name>
    <dbReference type="NCBI Taxonomy" id="915471"/>
    <lineage>
        <taxon>Bacteria</taxon>
        <taxon>Pseudomonadati</taxon>
        <taxon>Pseudomonadota</taxon>
        <taxon>Gammaproteobacteria</taxon>
        <taxon>Pseudomonadales</taxon>
        <taxon>Pseudomonadaceae</taxon>
        <taxon>Pseudomonas</taxon>
    </lineage>
</organism>
<evidence type="ECO:0000256" key="2">
    <source>
        <dbReference type="ARBA" id="ARBA00022448"/>
    </source>
</evidence>
<keyword evidence="5 7" id="KW-1133">Transmembrane helix</keyword>
<comment type="subunit">
    <text evidence="7">The complex comprises the extracytoplasmic solute receptor protein and the two transmembrane proteins.</text>
</comment>
<evidence type="ECO:0000256" key="5">
    <source>
        <dbReference type="ARBA" id="ARBA00022989"/>
    </source>
</evidence>
<feature type="transmembrane region" description="Helical" evidence="7">
    <location>
        <begin position="21"/>
        <end position="50"/>
    </location>
</feature>
<feature type="domain" description="Tripartite ATP-independent periplasmic transporters DctQ component" evidence="8">
    <location>
        <begin position="44"/>
        <end position="167"/>
    </location>
</feature>
<accession>A0A1H6W8V4</accession>
<evidence type="ECO:0000256" key="3">
    <source>
        <dbReference type="ARBA" id="ARBA00022475"/>
    </source>
</evidence>
<gene>
    <name evidence="9" type="ORF">SAMN05216201_104268</name>
</gene>
<evidence type="ECO:0000313" key="10">
    <source>
        <dbReference type="Proteomes" id="UP000242930"/>
    </source>
</evidence>
<comment type="subcellular location">
    <subcellularLocation>
        <location evidence="7">Cell inner membrane</location>
        <topology evidence="7">Multi-pass membrane protein</topology>
    </subcellularLocation>
    <subcellularLocation>
        <location evidence="1">Cell membrane</location>
        <topology evidence="1">Multi-pass membrane protein</topology>
    </subcellularLocation>
</comment>
<evidence type="ECO:0000256" key="4">
    <source>
        <dbReference type="ARBA" id="ARBA00022692"/>
    </source>
</evidence>
<dbReference type="RefSeq" id="WP_090309035.1">
    <property type="nucleotide sequence ID" value="NZ_FNZE01000004.1"/>
</dbReference>
<keyword evidence="4 7" id="KW-0812">Transmembrane</keyword>
<dbReference type="GO" id="GO:0022857">
    <property type="term" value="F:transmembrane transporter activity"/>
    <property type="evidence" value="ECO:0007669"/>
    <property type="project" value="UniProtKB-UniRule"/>
</dbReference>
<protein>
    <recommendedName>
        <fullName evidence="7">TRAP transporter small permease protein</fullName>
    </recommendedName>
</protein>
<sequence length="176" mass="18867">MSESLSFEGGLELQRGPLGRVLFLACQGFALAGGLVLLALINMSLISIIGRKLFATPIRGDIELMEMGAAVAIATFLPLCELRGTHIKVDAFTMKMSAGVQRSLDACGHLLCLLAALILAWRTGLQLFDNLEYGDVSTLLSIPLWIPLLLIVPSLILLALASAYRIFICLAPGVRS</sequence>
<feature type="transmembrane region" description="Helical" evidence="7">
    <location>
        <begin position="144"/>
        <end position="167"/>
    </location>
</feature>
<dbReference type="Proteomes" id="UP000242930">
    <property type="component" value="Unassembled WGS sequence"/>
</dbReference>
<dbReference type="OrthoDB" id="6900059at2"/>
<name>A0A1H6W8V4_9PSED</name>
<proteinExistence type="inferred from homology"/>
<keyword evidence="10" id="KW-1185">Reference proteome</keyword>
<dbReference type="Pfam" id="PF04290">
    <property type="entry name" value="DctQ"/>
    <property type="match status" value="1"/>
</dbReference>
<reference evidence="10" key="1">
    <citation type="submission" date="2016-10" db="EMBL/GenBank/DDBJ databases">
        <authorList>
            <person name="Varghese N."/>
            <person name="Submissions S."/>
        </authorList>
    </citation>
    <scope>NUCLEOTIDE SEQUENCE [LARGE SCALE GENOMIC DNA]</scope>
    <source>
        <strain evidence="10">LMG 25967</strain>
    </source>
</reference>
<comment type="caution">
    <text evidence="7">Lacks conserved residue(s) required for the propagation of feature annotation.</text>
</comment>
<keyword evidence="6 7" id="KW-0472">Membrane</keyword>